<accession>A0A380JMK5</accession>
<protein>
    <submittedName>
        <fullName evidence="1">Uncharacterized protein</fullName>
    </submittedName>
</protein>
<name>A0A380JMK5_9STRE</name>
<organism evidence="1 2">
    <name type="scientific">Streptococcus equi subsp. equi</name>
    <dbReference type="NCBI Taxonomy" id="148942"/>
    <lineage>
        <taxon>Bacteria</taxon>
        <taxon>Bacillati</taxon>
        <taxon>Bacillota</taxon>
        <taxon>Bacilli</taxon>
        <taxon>Lactobacillales</taxon>
        <taxon>Streptococcaceae</taxon>
        <taxon>Streptococcus</taxon>
    </lineage>
</organism>
<sequence>MTENYLPTKESIGYKNIKHILYKVFLINLGSISIREGEDENFAFDFTYGNIEINVVVSATGKSGQFNVGEGGMISIFLPNPNYPISSFLPKQSLESITGDEHFKFKIRHLFGRRQADVEYAMRVLKDYLDSDEAKVLLEKD</sequence>
<dbReference type="Proteomes" id="UP000254461">
    <property type="component" value="Unassembled WGS sequence"/>
</dbReference>
<dbReference type="EMBL" id="UHFF01000002">
    <property type="protein sequence ID" value="SUN44836.1"/>
    <property type="molecule type" value="Genomic_DNA"/>
</dbReference>
<dbReference type="RefSeq" id="WP_115250545.1">
    <property type="nucleotide sequence ID" value="NZ_UHFF01000002.1"/>
</dbReference>
<evidence type="ECO:0000313" key="1">
    <source>
        <dbReference type="EMBL" id="SUN44836.1"/>
    </source>
</evidence>
<gene>
    <name evidence="1" type="ORF">NCTC12092_00248</name>
</gene>
<evidence type="ECO:0000313" key="2">
    <source>
        <dbReference type="Proteomes" id="UP000254461"/>
    </source>
</evidence>
<reference evidence="1 2" key="1">
    <citation type="submission" date="2018-06" db="EMBL/GenBank/DDBJ databases">
        <authorList>
            <consortium name="Pathogen Informatics"/>
            <person name="Doyle S."/>
        </authorList>
    </citation>
    <scope>NUCLEOTIDE SEQUENCE [LARGE SCALE GENOMIC DNA]</scope>
    <source>
        <strain evidence="1 2">NCTC12092</strain>
    </source>
</reference>
<dbReference type="AlphaFoldDB" id="A0A380JMK5"/>
<proteinExistence type="predicted"/>